<dbReference type="EMBL" id="RXMA01000008">
    <property type="protein sequence ID" value="RTR20557.1"/>
    <property type="molecule type" value="Genomic_DNA"/>
</dbReference>
<evidence type="ECO:0000313" key="1">
    <source>
        <dbReference type="EMBL" id="RTR20557.1"/>
    </source>
</evidence>
<sequence>MSVPFAKEVDVMMPLRAALLSAALLLPLSAPLRAETAVPVPAPAPAPALECTLLSGSPMVESRLFFGRNIGDHLGVTDKAWARFVNREITPRFPDGLTIQDAAGHWRDSDTGRLVKEPSKILTLLTASDPATLARIHEVADLYKKRFKQQAVAIVMRPACVGF</sequence>
<dbReference type="Pfam" id="PF12098">
    <property type="entry name" value="DUF3574"/>
    <property type="match status" value="1"/>
</dbReference>
<protein>
    <submittedName>
        <fullName evidence="1">DUF3574 domain-containing protein</fullName>
    </submittedName>
</protein>
<evidence type="ECO:0000313" key="2">
    <source>
        <dbReference type="Proteomes" id="UP000277007"/>
    </source>
</evidence>
<reference evidence="1 2" key="1">
    <citation type="submission" date="2018-12" db="EMBL/GenBank/DDBJ databases">
        <authorList>
            <person name="Yang Y."/>
        </authorList>
    </citation>
    <scope>NUCLEOTIDE SEQUENCE [LARGE SCALE GENOMIC DNA]</scope>
    <source>
        <strain evidence="1 2">L-25-5w-1</strain>
    </source>
</reference>
<accession>A0A3S0KYL8</accession>
<comment type="caution">
    <text evidence="1">The sequence shown here is derived from an EMBL/GenBank/DDBJ whole genome shotgun (WGS) entry which is preliminary data.</text>
</comment>
<dbReference type="Proteomes" id="UP000277007">
    <property type="component" value="Unassembled WGS sequence"/>
</dbReference>
<organism evidence="1 2">
    <name type="scientific">Azospirillum griseum</name>
    <dbReference type="NCBI Taxonomy" id="2496639"/>
    <lineage>
        <taxon>Bacteria</taxon>
        <taxon>Pseudomonadati</taxon>
        <taxon>Pseudomonadota</taxon>
        <taxon>Alphaproteobacteria</taxon>
        <taxon>Rhodospirillales</taxon>
        <taxon>Azospirillaceae</taxon>
        <taxon>Azospirillum</taxon>
    </lineage>
</organism>
<keyword evidence="2" id="KW-1185">Reference proteome</keyword>
<dbReference type="InterPro" id="IPR021957">
    <property type="entry name" value="DUF3574"/>
</dbReference>
<proteinExistence type="predicted"/>
<name>A0A3S0KYL8_9PROT</name>
<gene>
    <name evidence="1" type="ORF">EJ903_10565</name>
</gene>
<dbReference type="AlphaFoldDB" id="A0A3S0KYL8"/>